<evidence type="ECO:0000259" key="2">
    <source>
        <dbReference type="Pfam" id="PF01728"/>
    </source>
</evidence>
<keyword evidence="4" id="KW-1185">Reference proteome</keyword>
<accession>A0A218Z2B1</accession>
<dbReference type="InParanoid" id="A0A218Z2B1"/>
<dbReference type="AlphaFoldDB" id="A0A218Z2B1"/>
<dbReference type="InterPro" id="IPR002877">
    <property type="entry name" value="RNA_MeTrfase_FtsJ_dom"/>
</dbReference>
<reference evidence="3 4" key="1">
    <citation type="submission" date="2017-04" db="EMBL/GenBank/DDBJ databases">
        <title>Draft genome sequence of Marssonina coronaria NL1: causal agent of apple blotch.</title>
        <authorList>
            <person name="Cheng Q."/>
        </authorList>
    </citation>
    <scope>NUCLEOTIDE SEQUENCE [LARGE SCALE GENOMIC DNA]</scope>
    <source>
        <strain evidence="3 4">NL1</strain>
    </source>
</reference>
<evidence type="ECO:0000313" key="4">
    <source>
        <dbReference type="Proteomes" id="UP000242519"/>
    </source>
</evidence>
<feature type="domain" description="Ribosomal RNA methyltransferase FtsJ" evidence="2">
    <location>
        <begin position="131"/>
        <end position="314"/>
    </location>
</feature>
<feature type="compositionally biased region" description="Basic and acidic residues" evidence="1">
    <location>
        <begin position="528"/>
        <end position="549"/>
    </location>
</feature>
<dbReference type="OrthoDB" id="417125at2759"/>
<dbReference type="InterPro" id="IPR029063">
    <property type="entry name" value="SAM-dependent_MTases_sf"/>
</dbReference>
<dbReference type="Pfam" id="PF01728">
    <property type="entry name" value="FtsJ"/>
    <property type="match status" value="1"/>
</dbReference>
<dbReference type="Gene3D" id="3.40.50.150">
    <property type="entry name" value="Vaccinia Virus protein VP39"/>
    <property type="match status" value="1"/>
</dbReference>
<feature type="compositionally biased region" description="Basic and acidic residues" evidence="1">
    <location>
        <begin position="474"/>
        <end position="490"/>
    </location>
</feature>
<dbReference type="EMBL" id="MZNU01000258">
    <property type="protein sequence ID" value="OWP01780.1"/>
    <property type="molecule type" value="Genomic_DNA"/>
</dbReference>
<evidence type="ECO:0000313" key="3">
    <source>
        <dbReference type="EMBL" id="OWP01780.1"/>
    </source>
</evidence>
<dbReference type="GO" id="GO:0008168">
    <property type="term" value="F:methyltransferase activity"/>
    <property type="evidence" value="ECO:0007669"/>
    <property type="project" value="InterPro"/>
</dbReference>
<proteinExistence type="predicted"/>
<name>A0A218Z2B1_9HELO</name>
<protein>
    <recommendedName>
        <fullName evidence="2">Ribosomal RNA methyltransferase FtsJ domain-containing protein</fullName>
    </recommendedName>
</protein>
<feature type="compositionally biased region" description="Basic and acidic residues" evidence="1">
    <location>
        <begin position="568"/>
        <end position="581"/>
    </location>
</feature>
<comment type="caution">
    <text evidence="3">The sequence shown here is derived from an EMBL/GenBank/DDBJ whole genome shotgun (WGS) entry which is preliminary data.</text>
</comment>
<dbReference type="GO" id="GO:0032259">
    <property type="term" value="P:methylation"/>
    <property type="evidence" value="ECO:0007669"/>
    <property type="project" value="InterPro"/>
</dbReference>
<sequence>MDPNELSCRLARLKMSKDNSDYMGEDATWNDFIADMVNKASIAEPRGIDNATKNVMEYVLQRNYEFAICLNFRLRGWLENKEKGDEFFKSQREKADKADEEGERRFYLMMQEIAEQMDKATGALRLHHSKSHTPKVLDICMAPGGYSAAIMKMNPHSKVFGITLPVELGGHRLCIDPKELSGLLGMDATMLVREFTGKEAPRKHPDYYRFSNVQPFRFYEFDLVLCDGIKLRSHNRPSYREENEAARLATSQLILAMQRIRRDGKGTLIMLLHKVESWSSVYTMYLISKFATIQTFKPLKKHQTRSSFYIIATNVNTQSEHAISAVKEWKETWWTATFGGQLGTGVKPAEPTQELVVDVLSEFGGALIQYGQDIWGIQADALSMTDYAGDGKAPAVPSTQAHTLSSHDQHGPCGTTGNQSTSRKKHQVENLPVKTRENQHHATSSRGPSESLRIPVEKRRPSKELGNAWTGHRVSSEKRVASAEYRKKVEAAGVDTSSWGKGKAKISSEVSKLPSQPQGPPGSRRRVYSMDKMTEEDEAWVKGYDDHSYRYTGRGPREPPPIPYSTKPQRDEPDTGEEVGRSRVLSIRNIPSWRSGAIIPPSLDDPFVSEKPVGRK</sequence>
<dbReference type="Proteomes" id="UP000242519">
    <property type="component" value="Unassembled WGS sequence"/>
</dbReference>
<evidence type="ECO:0000256" key="1">
    <source>
        <dbReference type="SAM" id="MobiDB-lite"/>
    </source>
</evidence>
<dbReference type="SUPFAM" id="SSF53335">
    <property type="entry name" value="S-adenosyl-L-methionine-dependent methyltransferases"/>
    <property type="match status" value="1"/>
</dbReference>
<gene>
    <name evidence="3" type="ORF">B2J93_474</name>
</gene>
<dbReference type="STRING" id="503106.A0A218Z2B1"/>
<feature type="region of interest" description="Disordered" evidence="1">
    <location>
        <begin position="391"/>
        <end position="616"/>
    </location>
</feature>
<organism evidence="3 4">
    <name type="scientific">Diplocarpon coronariae</name>
    <dbReference type="NCBI Taxonomy" id="2795749"/>
    <lineage>
        <taxon>Eukaryota</taxon>
        <taxon>Fungi</taxon>
        <taxon>Dikarya</taxon>
        <taxon>Ascomycota</taxon>
        <taxon>Pezizomycotina</taxon>
        <taxon>Leotiomycetes</taxon>
        <taxon>Helotiales</taxon>
        <taxon>Drepanopezizaceae</taxon>
        <taxon>Diplocarpon</taxon>
    </lineage>
</organism>